<dbReference type="Proteomes" id="UP001231915">
    <property type="component" value="Unassembled WGS sequence"/>
</dbReference>
<dbReference type="Pfam" id="PF01757">
    <property type="entry name" value="Acyl_transf_3"/>
    <property type="match status" value="1"/>
</dbReference>
<keyword evidence="1" id="KW-1133">Transmembrane helix</keyword>
<evidence type="ECO:0000259" key="2">
    <source>
        <dbReference type="Pfam" id="PF01757"/>
    </source>
</evidence>
<name>A0ABT7EL42_9GAMM</name>
<evidence type="ECO:0000256" key="1">
    <source>
        <dbReference type="SAM" id="Phobius"/>
    </source>
</evidence>
<feature type="domain" description="Acyltransferase 3" evidence="2">
    <location>
        <begin position="8"/>
        <end position="363"/>
    </location>
</feature>
<comment type="caution">
    <text evidence="3">The sequence shown here is derived from an EMBL/GenBank/DDBJ whole genome shotgun (WGS) entry which is preliminary data.</text>
</comment>
<keyword evidence="3" id="KW-0808">Transferase</keyword>
<dbReference type="RefSeq" id="WP_284137357.1">
    <property type="nucleotide sequence ID" value="NZ_JASJUT010000004.1"/>
</dbReference>
<dbReference type="EMBL" id="JASJUT010000004">
    <property type="protein sequence ID" value="MDK2595756.1"/>
    <property type="molecule type" value="Genomic_DNA"/>
</dbReference>
<reference evidence="3 4" key="1">
    <citation type="submission" date="2023-05" db="EMBL/GenBank/DDBJ databases">
        <title>Pseudoalteromonas ardens sp. nov., Pseudoalteromonas obscura sp. nov., and Pseudoalteromonas umbrosa sp. nov., isolated from the coral Montipora capitata.</title>
        <authorList>
            <person name="Thomas E.M."/>
            <person name="Smith E.M."/>
            <person name="Papke E."/>
            <person name="Shlafstein M.D."/>
            <person name="Oline D.K."/>
            <person name="Videau P."/>
            <person name="Saw J.H."/>
            <person name="Strangman W.K."/>
            <person name="Ushijima B."/>
        </authorList>
    </citation>
    <scope>NUCLEOTIDE SEQUENCE [LARGE SCALE GENOMIC DNA]</scope>
    <source>
        <strain evidence="3 4">P94</strain>
    </source>
</reference>
<feature type="transmembrane region" description="Helical" evidence="1">
    <location>
        <begin position="175"/>
        <end position="194"/>
    </location>
</feature>
<feature type="transmembrane region" description="Helical" evidence="1">
    <location>
        <begin position="235"/>
        <end position="252"/>
    </location>
</feature>
<sequence>MQQNSRFYFIDNLRSMALLLGIIFHAAIAYGPYFKNIWFSADPNTSVFFNYLANWLHLFRMPLFFLIAGFCSALLIARKNEQSFITLRFKRVLIPFLVFYPIIIAIFLHIFMWGTEVANPVPALFGVIQAIENPQISTIHLWFLWVLMQLCILHWCLTRFSSIYKYLLKVTTNPLVLLLALVVCSFISLLAQPVPFHAPDKLYPQFWAWGFYGAFYFAGAILYNNLQVIARGVKSTLVIAGVATVSLGYYFLLLPASPTLTQVIEAAQQGYFAPSGAQHSLLVAIQAIAIVSWTALALILGYNYLNKESKVSRYISESSYWVYLVHVPILLYMQLPLTNIDLPAAVKFILSVSGTLVISLVSYHYLIRGRFIGHLLNGKKPTSPLSPKSENNALAK</sequence>
<evidence type="ECO:0000313" key="4">
    <source>
        <dbReference type="Proteomes" id="UP001231915"/>
    </source>
</evidence>
<gene>
    <name evidence="3" type="ORF">QNM18_11920</name>
</gene>
<feature type="transmembrane region" description="Helical" evidence="1">
    <location>
        <begin position="54"/>
        <end position="77"/>
    </location>
</feature>
<protein>
    <submittedName>
        <fullName evidence="3">Acyltransferase family protein</fullName>
    </submittedName>
</protein>
<keyword evidence="1" id="KW-0472">Membrane</keyword>
<feature type="transmembrane region" description="Helical" evidence="1">
    <location>
        <begin position="281"/>
        <end position="302"/>
    </location>
</feature>
<dbReference type="InterPro" id="IPR002656">
    <property type="entry name" value="Acyl_transf_3_dom"/>
</dbReference>
<feature type="transmembrane region" description="Helical" evidence="1">
    <location>
        <begin position="206"/>
        <end position="223"/>
    </location>
</feature>
<feature type="transmembrane region" description="Helical" evidence="1">
    <location>
        <begin position="345"/>
        <end position="366"/>
    </location>
</feature>
<dbReference type="GO" id="GO:0016746">
    <property type="term" value="F:acyltransferase activity"/>
    <property type="evidence" value="ECO:0007669"/>
    <property type="project" value="UniProtKB-KW"/>
</dbReference>
<dbReference type="InterPro" id="IPR050623">
    <property type="entry name" value="Glucan_succinyl_AcylTrfase"/>
</dbReference>
<dbReference type="PANTHER" id="PTHR36927">
    <property type="entry name" value="BLR4337 PROTEIN"/>
    <property type="match status" value="1"/>
</dbReference>
<accession>A0ABT7EL42</accession>
<feature type="transmembrane region" description="Helical" evidence="1">
    <location>
        <begin position="89"/>
        <end position="112"/>
    </location>
</feature>
<organism evidence="3 4">
    <name type="scientific">Pseudoalteromonas obscura</name>
    <dbReference type="NCBI Taxonomy" id="3048491"/>
    <lineage>
        <taxon>Bacteria</taxon>
        <taxon>Pseudomonadati</taxon>
        <taxon>Pseudomonadota</taxon>
        <taxon>Gammaproteobacteria</taxon>
        <taxon>Alteromonadales</taxon>
        <taxon>Pseudoalteromonadaceae</taxon>
        <taxon>Pseudoalteromonas</taxon>
    </lineage>
</organism>
<feature type="transmembrane region" description="Helical" evidence="1">
    <location>
        <begin position="12"/>
        <end position="34"/>
    </location>
</feature>
<keyword evidence="3" id="KW-0012">Acyltransferase</keyword>
<keyword evidence="4" id="KW-1185">Reference proteome</keyword>
<keyword evidence="1" id="KW-0812">Transmembrane</keyword>
<feature type="transmembrane region" description="Helical" evidence="1">
    <location>
        <begin position="142"/>
        <end position="163"/>
    </location>
</feature>
<dbReference type="PANTHER" id="PTHR36927:SF1">
    <property type="entry name" value="MDO-LIKE PROTEIN"/>
    <property type="match status" value="1"/>
</dbReference>
<feature type="transmembrane region" description="Helical" evidence="1">
    <location>
        <begin position="314"/>
        <end position="333"/>
    </location>
</feature>
<proteinExistence type="predicted"/>
<evidence type="ECO:0000313" key="3">
    <source>
        <dbReference type="EMBL" id="MDK2595756.1"/>
    </source>
</evidence>